<organism evidence="2 3">
    <name type="scientific">Liparis tanakae</name>
    <name type="common">Tanaka's snailfish</name>
    <dbReference type="NCBI Taxonomy" id="230148"/>
    <lineage>
        <taxon>Eukaryota</taxon>
        <taxon>Metazoa</taxon>
        <taxon>Chordata</taxon>
        <taxon>Craniata</taxon>
        <taxon>Vertebrata</taxon>
        <taxon>Euteleostomi</taxon>
        <taxon>Actinopterygii</taxon>
        <taxon>Neopterygii</taxon>
        <taxon>Teleostei</taxon>
        <taxon>Neoteleostei</taxon>
        <taxon>Acanthomorphata</taxon>
        <taxon>Eupercaria</taxon>
        <taxon>Perciformes</taxon>
        <taxon>Cottioidei</taxon>
        <taxon>Cottales</taxon>
        <taxon>Liparidae</taxon>
        <taxon>Liparis</taxon>
    </lineage>
</organism>
<feature type="region of interest" description="Disordered" evidence="1">
    <location>
        <begin position="61"/>
        <end position="83"/>
    </location>
</feature>
<dbReference type="AlphaFoldDB" id="A0A4Z2HDQ2"/>
<name>A0A4Z2HDQ2_9TELE</name>
<sequence>MDVSSNRGDSVPTDRHISISLAASVAKNHEHAYRSEFSGANPGKPLSVIGALLSPHMWKPQGELYPPAEQSSERPAPWEAVHM</sequence>
<dbReference type="EMBL" id="SRLO01000284">
    <property type="protein sequence ID" value="TNN62912.1"/>
    <property type="molecule type" value="Genomic_DNA"/>
</dbReference>
<accession>A0A4Z2HDQ2</accession>
<gene>
    <name evidence="2" type="ORF">EYF80_026864</name>
</gene>
<reference evidence="2 3" key="1">
    <citation type="submission" date="2019-03" db="EMBL/GenBank/DDBJ databases">
        <title>First draft genome of Liparis tanakae, snailfish: a comprehensive survey of snailfish specific genes.</title>
        <authorList>
            <person name="Kim W."/>
            <person name="Song I."/>
            <person name="Jeong J.-H."/>
            <person name="Kim D."/>
            <person name="Kim S."/>
            <person name="Ryu S."/>
            <person name="Song J.Y."/>
            <person name="Lee S.K."/>
        </authorList>
    </citation>
    <scope>NUCLEOTIDE SEQUENCE [LARGE SCALE GENOMIC DNA]</scope>
    <source>
        <tissue evidence="2">Muscle</tissue>
    </source>
</reference>
<keyword evidence="3" id="KW-1185">Reference proteome</keyword>
<evidence type="ECO:0000313" key="2">
    <source>
        <dbReference type="EMBL" id="TNN62912.1"/>
    </source>
</evidence>
<protein>
    <submittedName>
        <fullName evidence="2">Uncharacterized protein</fullName>
    </submittedName>
</protein>
<evidence type="ECO:0000313" key="3">
    <source>
        <dbReference type="Proteomes" id="UP000314294"/>
    </source>
</evidence>
<dbReference type="Proteomes" id="UP000314294">
    <property type="component" value="Unassembled WGS sequence"/>
</dbReference>
<evidence type="ECO:0000256" key="1">
    <source>
        <dbReference type="SAM" id="MobiDB-lite"/>
    </source>
</evidence>
<comment type="caution">
    <text evidence="2">The sequence shown here is derived from an EMBL/GenBank/DDBJ whole genome shotgun (WGS) entry which is preliminary data.</text>
</comment>
<proteinExistence type="predicted"/>